<evidence type="ECO:0000313" key="7">
    <source>
        <dbReference type="EMBL" id="MDA0140944.1"/>
    </source>
</evidence>
<feature type="transmembrane region" description="Helical" evidence="5">
    <location>
        <begin position="203"/>
        <end position="229"/>
    </location>
</feature>
<dbReference type="Proteomes" id="UP001147700">
    <property type="component" value="Unassembled WGS sequence"/>
</dbReference>
<dbReference type="PANTHER" id="PTHR23508:SF10">
    <property type="entry name" value="CARBOXYLIC ACID TRANSPORTER PROTEIN HOMOLOG"/>
    <property type="match status" value="1"/>
</dbReference>
<feature type="transmembrane region" description="Helical" evidence="5">
    <location>
        <begin position="149"/>
        <end position="168"/>
    </location>
</feature>
<dbReference type="PROSITE" id="PS00217">
    <property type="entry name" value="SUGAR_TRANSPORT_2"/>
    <property type="match status" value="1"/>
</dbReference>
<keyword evidence="4 5" id="KW-0472">Membrane</keyword>
<evidence type="ECO:0000259" key="6">
    <source>
        <dbReference type="PROSITE" id="PS50850"/>
    </source>
</evidence>
<keyword evidence="8" id="KW-1185">Reference proteome</keyword>
<organism evidence="7 8">
    <name type="scientific">Solirubrobacter deserti</name>
    <dbReference type="NCBI Taxonomy" id="2282478"/>
    <lineage>
        <taxon>Bacteria</taxon>
        <taxon>Bacillati</taxon>
        <taxon>Actinomycetota</taxon>
        <taxon>Thermoleophilia</taxon>
        <taxon>Solirubrobacterales</taxon>
        <taxon>Solirubrobacteraceae</taxon>
        <taxon>Solirubrobacter</taxon>
    </lineage>
</organism>
<comment type="subcellular location">
    <subcellularLocation>
        <location evidence="1">Cell membrane</location>
        <topology evidence="1">Multi-pass membrane protein</topology>
    </subcellularLocation>
</comment>
<feature type="transmembrane region" description="Helical" evidence="5">
    <location>
        <begin position="241"/>
        <end position="259"/>
    </location>
</feature>
<dbReference type="InterPro" id="IPR036259">
    <property type="entry name" value="MFS_trans_sf"/>
</dbReference>
<feature type="transmembrane region" description="Helical" evidence="5">
    <location>
        <begin position="89"/>
        <end position="109"/>
    </location>
</feature>
<dbReference type="EMBL" id="JAPCID010000047">
    <property type="protein sequence ID" value="MDA0140944.1"/>
    <property type="molecule type" value="Genomic_DNA"/>
</dbReference>
<dbReference type="Gene3D" id="1.20.1250.20">
    <property type="entry name" value="MFS general substrate transporter like domains"/>
    <property type="match status" value="2"/>
</dbReference>
<dbReference type="InterPro" id="IPR020846">
    <property type="entry name" value="MFS_dom"/>
</dbReference>
<evidence type="ECO:0000256" key="4">
    <source>
        <dbReference type="ARBA" id="ARBA00023136"/>
    </source>
</evidence>
<feature type="transmembrane region" description="Helical" evidence="5">
    <location>
        <begin position="356"/>
        <end position="380"/>
    </location>
</feature>
<feature type="transmembrane region" description="Helical" evidence="5">
    <location>
        <begin position="271"/>
        <end position="289"/>
    </location>
</feature>
<evidence type="ECO:0000313" key="8">
    <source>
        <dbReference type="Proteomes" id="UP001147700"/>
    </source>
</evidence>
<sequence length="393" mass="42643">MANYIDAGSIVAGAVSLPIWAEQFGFGDDFVSLLGAMSSNAISAGIGALIGGRICDLYGRKRIYQYDLLLYAFGALWIVFAQAPWMLLLGYFIVGLTVGADVPASWTLITETAPVKVRGRLAGLAQVLWYVGAIAPLVLGIALLGLDDWMPRILFAQLFLVAMITWALRQGMVESELWAKAQQQAEGAAGAFRELFRARHARALSFLILMYGVWNLVAGTYGFFFPYILDAVGNTGERANYTLQAIWFLATALAVGFVYMPLIDRVGGRRLLVWATILQVAGFVPFVFFDVSFLTALINVVLFGIGAGIGQQSLFQLWSGELFPTLLRSTAQGFMFGVVRVALGGWSLLLPTIQEAGFRALAIVLALLLIISGVIGILFAPDRGARELHDEPS</sequence>
<dbReference type="CDD" id="cd17316">
    <property type="entry name" value="MFS_SV2_like"/>
    <property type="match status" value="1"/>
</dbReference>
<proteinExistence type="predicted"/>
<evidence type="ECO:0000256" key="3">
    <source>
        <dbReference type="ARBA" id="ARBA00022989"/>
    </source>
</evidence>
<dbReference type="SUPFAM" id="SSF103473">
    <property type="entry name" value="MFS general substrate transporter"/>
    <property type="match status" value="1"/>
</dbReference>
<keyword evidence="3 5" id="KW-1133">Transmembrane helix</keyword>
<evidence type="ECO:0000256" key="2">
    <source>
        <dbReference type="ARBA" id="ARBA00022692"/>
    </source>
</evidence>
<comment type="caution">
    <text evidence="7">The sequence shown here is derived from an EMBL/GenBank/DDBJ whole genome shotgun (WGS) entry which is preliminary data.</text>
</comment>
<accession>A0ABT4RQU5</accession>
<dbReference type="InterPro" id="IPR005829">
    <property type="entry name" value="Sugar_transporter_CS"/>
</dbReference>
<dbReference type="RefSeq" id="WP_238932633.1">
    <property type="nucleotide sequence ID" value="NZ_JAPCID010000047.1"/>
</dbReference>
<feature type="domain" description="Major facilitator superfamily (MFS) profile" evidence="6">
    <location>
        <begin position="1"/>
        <end position="384"/>
    </location>
</feature>
<dbReference type="InterPro" id="IPR011701">
    <property type="entry name" value="MFS"/>
</dbReference>
<keyword evidence="2 5" id="KW-0812">Transmembrane</keyword>
<protein>
    <submittedName>
        <fullName evidence="7">MFS transporter</fullName>
    </submittedName>
</protein>
<evidence type="ECO:0000256" key="5">
    <source>
        <dbReference type="SAM" id="Phobius"/>
    </source>
</evidence>
<feature type="transmembrane region" description="Helical" evidence="5">
    <location>
        <begin position="295"/>
        <end position="318"/>
    </location>
</feature>
<name>A0ABT4RQU5_9ACTN</name>
<gene>
    <name evidence="7" type="ORF">OJ962_25840</name>
</gene>
<dbReference type="Pfam" id="PF07690">
    <property type="entry name" value="MFS_1"/>
    <property type="match status" value="1"/>
</dbReference>
<feature type="transmembrane region" description="Helical" evidence="5">
    <location>
        <begin position="63"/>
        <end position="83"/>
    </location>
</feature>
<feature type="transmembrane region" description="Helical" evidence="5">
    <location>
        <begin position="330"/>
        <end position="350"/>
    </location>
</feature>
<dbReference type="PANTHER" id="PTHR23508">
    <property type="entry name" value="CARBOXYLIC ACID TRANSPORTER PROTEIN HOMOLOG"/>
    <property type="match status" value="1"/>
</dbReference>
<feature type="transmembrane region" description="Helical" evidence="5">
    <location>
        <begin position="121"/>
        <end position="143"/>
    </location>
</feature>
<dbReference type="PROSITE" id="PS50850">
    <property type="entry name" value="MFS"/>
    <property type="match status" value="1"/>
</dbReference>
<feature type="transmembrane region" description="Helical" evidence="5">
    <location>
        <begin position="31"/>
        <end position="51"/>
    </location>
</feature>
<evidence type="ECO:0000256" key="1">
    <source>
        <dbReference type="ARBA" id="ARBA00004651"/>
    </source>
</evidence>
<reference evidence="7" key="1">
    <citation type="submission" date="2022-10" db="EMBL/GenBank/DDBJ databases">
        <title>The WGS of Solirubrobacter sp. CPCC 204708.</title>
        <authorList>
            <person name="Jiang Z."/>
        </authorList>
    </citation>
    <scope>NUCLEOTIDE SEQUENCE</scope>
    <source>
        <strain evidence="7">CPCC 204708</strain>
    </source>
</reference>